<dbReference type="Pfam" id="PF01370">
    <property type="entry name" value="Epimerase"/>
    <property type="match status" value="1"/>
</dbReference>
<dbReference type="Gene3D" id="3.90.25.10">
    <property type="entry name" value="UDP-galactose 4-epimerase, domain 1"/>
    <property type="match status" value="1"/>
</dbReference>
<dbReference type="PANTHER" id="PTHR10491">
    <property type="entry name" value="DTDP-4-DEHYDRORHAMNOSE REDUCTASE"/>
    <property type="match status" value="1"/>
</dbReference>
<keyword evidence="2" id="KW-0521">NADP</keyword>
<dbReference type="Gene3D" id="3.40.50.720">
    <property type="entry name" value="NAD(P)-binding Rossmann-like Domain"/>
    <property type="match status" value="2"/>
</dbReference>
<proteinExistence type="inferred from homology"/>
<dbReference type="InterPro" id="IPR036291">
    <property type="entry name" value="NAD(P)-bd_dom_sf"/>
</dbReference>
<dbReference type="GO" id="GO:0005829">
    <property type="term" value="C:cytosol"/>
    <property type="evidence" value="ECO:0007669"/>
    <property type="project" value="TreeGrafter"/>
</dbReference>
<dbReference type="PANTHER" id="PTHR10491:SF4">
    <property type="entry name" value="METHIONINE ADENOSYLTRANSFERASE 2 SUBUNIT BETA"/>
    <property type="match status" value="1"/>
</dbReference>
<dbReference type="GO" id="GO:0008831">
    <property type="term" value="F:dTDP-4-dehydrorhamnose reductase activity"/>
    <property type="evidence" value="ECO:0007669"/>
    <property type="project" value="UniProtKB-EC"/>
</dbReference>
<evidence type="ECO:0000313" key="5">
    <source>
        <dbReference type="EMBL" id="RHA71083.1"/>
    </source>
</evidence>
<feature type="domain" description="NAD-dependent epimerase/dehydratase" evidence="3">
    <location>
        <begin position="295"/>
        <end position="514"/>
    </location>
</feature>
<dbReference type="GO" id="GO:0019305">
    <property type="term" value="P:dTDP-rhamnose biosynthetic process"/>
    <property type="evidence" value="ECO:0007669"/>
    <property type="project" value="UniProtKB-UniPathway"/>
</dbReference>
<dbReference type="Proteomes" id="UP000285642">
    <property type="component" value="Unassembled WGS sequence"/>
</dbReference>
<dbReference type="NCBIfam" id="TIGR01214">
    <property type="entry name" value="rmlD"/>
    <property type="match status" value="1"/>
</dbReference>
<dbReference type="AlphaFoldDB" id="A0A413SRY5"/>
<comment type="caution">
    <text evidence="5">The sequence shown here is derived from an EMBL/GenBank/DDBJ whole genome shotgun (WGS) entry which is preliminary data.</text>
</comment>
<evidence type="ECO:0000259" key="4">
    <source>
        <dbReference type="Pfam" id="PF04321"/>
    </source>
</evidence>
<dbReference type="InterPro" id="IPR029903">
    <property type="entry name" value="RmlD-like-bd"/>
</dbReference>
<evidence type="ECO:0000313" key="6">
    <source>
        <dbReference type="Proteomes" id="UP000285642"/>
    </source>
</evidence>
<dbReference type="EMBL" id="QSFS01000005">
    <property type="protein sequence ID" value="RHA71083.1"/>
    <property type="molecule type" value="Genomic_DNA"/>
</dbReference>
<reference evidence="5 6" key="1">
    <citation type="submission" date="2018-08" db="EMBL/GenBank/DDBJ databases">
        <title>A genome reference for cultivated species of the human gut microbiota.</title>
        <authorList>
            <person name="Zou Y."/>
            <person name="Xue W."/>
            <person name="Luo G."/>
        </authorList>
    </citation>
    <scope>NUCLEOTIDE SEQUENCE [LARGE SCALE GENOMIC DNA]</scope>
    <source>
        <strain evidence="5 6">AM42-8</strain>
    </source>
</reference>
<gene>
    <name evidence="5" type="primary">rfbD</name>
    <name evidence="5" type="ORF">DW924_06185</name>
</gene>
<comment type="pathway">
    <text evidence="2">Carbohydrate biosynthesis; dTDP-L-rhamnose biosynthesis.</text>
</comment>
<dbReference type="Pfam" id="PF04321">
    <property type="entry name" value="RmlD_sub_bind"/>
    <property type="match status" value="1"/>
</dbReference>
<evidence type="ECO:0000256" key="2">
    <source>
        <dbReference type="RuleBase" id="RU364082"/>
    </source>
</evidence>
<name>A0A413SRY5_9FIRM</name>
<protein>
    <recommendedName>
        <fullName evidence="2">dTDP-4-dehydrorhamnose reductase</fullName>
        <ecNumber evidence="2">1.1.1.133</ecNumber>
    </recommendedName>
</protein>
<comment type="function">
    <text evidence="2">Catalyzes the reduction of dTDP-6-deoxy-L-lyxo-4-hexulose to yield dTDP-L-rhamnose.</text>
</comment>
<feature type="domain" description="RmlD-like substrate binding" evidence="4">
    <location>
        <begin position="3"/>
        <end position="279"/>
    </location>
</feature>
<evidence type="ECO:0000256" key="1">
    <source>
        <dbReference type="ARBA" id="ARBA00010944"/>
    </source>
</evidence>
<dbReference type="RefSeq" id="WP_118364432.1">
    <property type="nucleotide sequence ID" value="NZ_QSFS01000005.1"/>
</dbReference>
<dbReference type="UniPathway" id="UPA00124"/>
<dbReference type="InterPro" id="IPR005913">
    <property type="entry name" value="dTDP_dehydrorham_reduct"/>
</dbReference>
<dbReference type="EC" id="1.1.1.133" evidence="2"/>
<organism evidence="5 6">
    <name type="scientific">Dorea formicigenerans</name>
    <dbReference type="NCBI Taxonomy" id="39486"/>
    <lineage>
        <taxon>Bacteria</taxon>
        <taxon>Bacillati</taxon>
        <taxon>Bacillota</taxon>
        <taxon>Clostridia</taxon>
        <taxon>Lachnospirales</taxon>
        <taxon>Lachnospiraceae</taxon>
        <taxon>Dorea</taxon>
    </lineage>
</organism>
<evidence type="ECO:0000259" key="3">
    <source>
        <dbReference type="Pfam" id="PF01370"/>
    </source>
</evidence>
<dbReference type="CDD" id="cd05254">
    <property type="entry name" value="dTDP_HR_like_SDR_e"/>
    <property type="match status" value="1"/>
</dbReference>
<dbReference type="InterPro" id="IPR001509">
    <property type="entry name" value="Epimerase_deHydtase"/>
</dbReference>
<comment type="similarity">
    <text evidence="1 2">Belongs to the dTDP-4-dehydrorhamnose reductase family.</text>
</comment>
<dbReference type="SUPFAM" id="SSF51735">
    <property type="entry name" value="NAD(P)-binding Rossmann-fold domains"/>
    <property type="match status" value="2"/>
</dbReference>
<keyword evidence="2 5" id="KW-0560">Oxidoreductase</keyword>
<sequence length="569" mass="64031">MKKVLITGSQGQLGKAINEYYQDDCRYELINTDVAELDITDEKKVMDMICKCQPDVIINCAAHTQVDACEHDKERAYLINAIGPKNLSLAANKVGAVIVHLSSDYVFDGEKKVPYIEGDKYDPQSVYGETKLAGEELVRAIAEKYFVIRTAWLYGEGKNFVNTMLKLAETREIIKVVKDQYGTPTSAEEVVKVIDLLIGSTEYGTYHATCEGSCSWYEFTQKIFELCGKKTQIIPVTTQEYGAEAKRPLYSVLENRMLKEKFNYSMANWEKALEKYLKDRNLMKKEKQYSMKKKVLVTGANGYIGRHVVSALLEQGHEVLASDFAFDGVDERAKYIDTPIFSGDEDIYEQLGKPDVCIHLAWRNGFVHNAETHLLDLPNHYTFIKNMIKGGLPQLSVMGTMHEVGYWEGAITEDTPTNPTSLYGIAKNALRQMTYLLASGTETKVDWLRAYYILGDDKKSNSLFAKIVGWEEEGKETFPFNSGKNKYDFIGVDELACQIATAATQDEIYGVINCCTGKPVALADKVEEFITEHGFKIRPEFGAFPDRPYDSPGVWGDAEKITKIMGADK</sequence>
<accession>A0A413SRY5</accession>